<dbReference type="PROSITE" id="PS00022">
    <property type="entry name" value="EGF_1"/>
    <property type="match status" value="1"/>
</dbReference>
<dbReference type="GO" id="GO:0046872">
    <property type="term" value="F:metal ion binding"/>
    <property type="evidence" value="ECO:0007669"/>
    <property type="project" value="UniProtKB-KW"/>
</dbReference>
<keyword evidence="4" id="KW-0378">Hydrolase</keyword>
<gene>
    <name evidence="10" type="ORF">PPRIM_AZ9-3.1.T0730056</name>
</gene>
<keyword evidence="8" id="KW-0472">Membrane</keyword>
<protein>
    <recommendedName>
        <fullName evidence="9">EGF-like domain-containing protein</fullName>
    </recommendedName>
</protein>
<feature type="transmembrane region" description="Helical" evidence="8">
    <location>
        <begin position="147"/>
        <end position="169"/>
    </location>
</feature>
<dbReference type="AlphaFoldDB" id="A0A8S1MZY9"/>
<keyword evidence="3 7" id="KW-0479">Metal-binding</keyword>
<evidence type="ECO:0000256" key="2">
    <source>
        <dbReference type="ARBA" id="ARBA00022670"/>
    </source>
</evidence>
<proteinExistence type="inferred from homology"/>
<dbReference type="GO" id="GO:0007155">
    <property type="term" value="P:cell adhesion"/>
    <property type="evidence" value="ECO:0007669"/>
    <property type="project" value="InterPro"/>
</dbReference>
<evidence type="ECO:0000256" key="7">
    <source>
        <dbReference type="PIRSR" id="PIRSR601577-2"/>
    </source>
</evidence>
<keyword evidence="8" id="KW-0812">Transmembrane</keyword>
<evidence type="ECO:0000313" key="11">
    <source>
        <dbReference type="Proteomes" id="UP000688137"/>
    </source>
</evidence>
<comment type="caution">
    <text evidence="10">The sequence shown here is derived from an EMBL/GenBank/DDBJ whole genome shotgun (WGS) entry which is preliminary data.</text>
</comment>
<evidence type="ECO:0000256" key="8">
    <source>
        <dbReference type="SAM" id="Phobius"/>
    </source>
</evidence>
<evidence type="ECO:0000256" key="5">
    <source>
        <dbReference type="ARBA" id="ARBA00022833"/>
    </source>
</evidence>
<dbReference type="OMA" id="IGFCDII"/>
<dbReference type="PANTHER" id="PTHR10942">
    <property type="entry name" value="LEISHMANOLYSIN-LIKE PEPTIDASE"/>
    <property type="match status" value="1"/>
</dbReference>
<feature type="binding site" evidence="7">
    <location>
        <position position="455"/>
    </location>
    <ligand>
        <name>Zn(2+)</name>
        <dbReference type="ChEBI" id="CHEBI:29105"/>
        <note>catalytic</note>
    </ligand>
</feature>
<keyword evidence="11" id="KW-1185">Reference proteome</keyword>
<evidence type="ECO:0000256" key="4">
    <source>
        <dbReference type="ARBA" id="ARBA00022801"/>
    </source>
</evidence>
<feature type="domain" description="EGF-like" evidence="9">
    <location>
        <begin position="673"/>
        <end position="684"/>
    </location>
</feature>
<name>A0A8S1MZY9_PARPR</name>
<dbReference type="GO" id="GO:0004222">
    <property type="term" value="F:metalloendopeptidase activity"/>
    <property type="evidence" value="ECO:0007669"/>
    <property type="project" value="InterPro"/>
</dbReference>
<evidence type="ECO:0000256" key="6">
    <source>
        <dbReference type="ARBA" id="ARBA00023049"/>
    </source>
</evidence>
<evidence type="ECO:0000256" key="1">
    <source>
        <dbReference type="ARBA" id="ARBA00005860"/>
    </source>
</evidence>
<keyword evidence="8" id="KW-1133">Transmembrane helix</keyword>
<dbReference type="Pfam" id="PF01457">
    <property type="entry name" value="Peptidase_M8"/>
    <property type="match status" value="1"/>
</dbReference>
<accession>A0A8S1MZY9</accession>
<dbReference type="Proteomes" id="UP000688137">
    <property type="component" value="Unassembled WGS sequence"/>
</dbReference>
<comment type="cofactor">
    <cofactor evidence="7">
        <name>Zn(2+)</name>
        <dbReference type="ChEBI" id="CHEBI:29105"/>
    </cofactor>
    <text evidence="7">Binds 1 zinc ion per subunit.</text>
</comment>
<keyword evidence="2" id="KW-0645">Protease</keyword>
<keyword evidence="5 7" id="KW-0862">Zinc</keyword>
<dbReference type="FunFam" id="3.90.132.10:FF:000001">
    <property type="entry name" value="leishmanolysin-like peptidase isoform X2"/>
    <property type="match status" value="1"/>
</dbReference>
<dbReference type="PANTHER" id="PTHR10942:SF0">
    <property type="entry name" value="LEISHMANOLYSIN-LIKE PEPTIDASE"/>
    <property type="match status" value="1"/>
</dbReference>
<reference evidence="10" key="1">
    <citation type="submission" date="2021-01" db="EMBL/GenBank/DDBJ databases">
        <authorList>
            <consortium name="Genoscope - CEA"/>
            <person name="William W."/>
        </authorList>
    </citation>
    <scope>NUCLEOTIDE SEQUENCE</scope>
</reference>
<evidence type="ECO:0000259" key="9">
    <source>
        <dbReference type="PROSITE" id="PS00022"/>
    </source>
</evidence>
<sequence length="797" mass="92604">MSLMENQKNQIRTFLFNSPLLKQMKISLQALIHKMNKIQSSQEIMDLKLGVDWDEILKSNKKYNNQMKNFEISDMDPQDFEKKISKAVLILKKLINQQEFVYIHCTSGIERAPSLNVIYLSSVLLIPLNEAVSNQLFLLFLVNILQYIISLHLSILIIKQFISLIITYLSIQQKKYQKSCLNSFQSCFFLNRIFIFFLIQKIKQLQLLMKYLSKTIFLLLIIINGKSSDVFKVQNKRIQEEVIENKWEPIRVQYQFGQENYESEHQNFFQNLFSVATTFITRYFLVQRLNEMITFDILDTQYFEERSISTQFVSQQFDADLLIFVLLITDSNQKFVASSAYFKTDPKTKRPTVGYIKWNTFFTNLTDVTNSNFESYTQLLITVSMYVMGFHFQSFTNYFDSSTNKTYPEVLMTQDGNSYLSTPRLTKIMKLHFNCSSINGAQLENEGGLNYELFHLERSLFYNEILTSSIMEGNAIISDFTFSLFQDTGFYNLMEYSPDNVLWGKNKGCDFFTKKCEGEFDEFCKVEKQQGCSFLNNGQSECQSDNYSSQCQYFKIKEGFDCKDKSSTVSDQNLETFQYFGHDSMCIQGSLSKSESAANLQEFSCYQYLCDSNSQLVLIIDQKEYKCSSKAEIQNKEYSGKLICPKDPEEFCKSQNECQDQCNQNGYCLNKLCICKQGYSGSSCQDNCSNYRYKTECFEICPKDTYAIESIKYCVGCPGNCQACQSYNKCTICRSGYKLNSIGFCDIIYNDSDSEEQDEGSENPVTQNDEQYLELNFDYEYENGYILGATIIYLILL</sequence>
<evidence type="ECO:0000256" key="3">
    <source>
        <dbReference type="ARBA" id="ARBA00022723"/>
    </source>
</evidence>
<dbReference type="InterPro" id="IPR000742">
    <property type="entry name" value="EGF"/>
</dbReference>
<dbReference type="GO" id="GO:0016020">
    <property type="term" value="C:membrane"/>
    <property type="evidence" value="ECO:0007669"/>
    <property type="project" value="InterPro"/>
</dbReference>
<comment type="similarity">
    <text evidence="1">Belongs to the peptidase M8 family.</text>
</comment>
<dbReference type="EMBL" id="CAJJDM010000076">
    <property type="protein sequence ID" value="CAD8084922.1"/>
    <property type="molecule type" value="Genomic_DNA"/>
</dbReference>
<dbReference type="GO" id="GO:0005737">
    <property type="term" value="C:cytoplasm"/>
    <property type="evidence" value="ECO:0007669"/>
    <property type="project" value="TreeGrafter"/>
</dbReference>
<dbReference type="GO" id="GO:0006508">
    <property type="term" value="P:proteolysis"/>
    <property type="evidence" value="ECO:0007669"/>
    <property type="project" value="UniProtKB-KW"/>
</dbReference>
<keyword evidence="6 7" id="KW-0482">Metalloprotease</keyword>
<evidence type="ECO:0000313" key="10">
    <source>
        <dbReference type="EMBL" id="CAD8084922.1"/>
    </source>
</evidence>
<dbReference type="InterPro" id="IPR001577">
    <property type="entry name" value="Peptidase_M8"/>
</dbReference>
<organism evidence="10 11">
    <name type="scientific">Paramecium primaurelia</name>
    <dbReference type="NCBI Taxonomy" id="5886"/>
    <lineage>
        <taxon>Eukaryota</taxon>
        <taxon>Sar</taxon>
        <taxon>Alveolata</taxon>
        <taxon>Ciliophora</taxon>
        <taxon>Intramacronucleata</taxon>
        <taxon>Oligohymenophorea</taxon>
        <taxon>Peniculida</taxon>
        <taxon>Parameciidae</taxon>
        <taxon>Paramecium</taxon>
    </lineage>
</organism>